<evidence type="ECO:0000256" key="1">
    <source>
        <dbReference type="SAM" id="SignalP"/>
    </source>
</evidence>
<sequence>MVSRRALLLCLVLLAPVTAGAQTTPSTPTDSIVVTATPIERFDGGGATRFGPLEFRGGLVLNSTATDFGGLSGLSIDPDGAGFLAVTDRGFWLTGRLLSEGDRPTGVADARLLPMRGADGRTLAARGRGDVESLVRTPAGTLVGIERRQEVWLFPGPDPTAAAGRRLIADPALAELGSNEGPEAMLAPPGGDPAAVIVIAEESPTDPARLPGFLFAPLTKPVLTGRFALLRTDEFSATDAALADDGRVYLLERRFDLLRGVAMRIRRFPLAEIRPGALIEGEVLITANRLAAIDNMEGLALHRNAAGELILTLISDDNFSALQRTLLLRFVVVE</sequence>
<dbReference type="Proteomes" id="UP001202867">
    <property type="component" value="Unassembled WGS sequence"/>
</dbReference>
<protein>
    <submittedName>
        <fullName evidence="3">Esterase-like activity of phytase family protein</fullName>
    </submittedName>
</protein>
<dbReference type="PROSITE" id="PS00430">
    <property type="entry name" value="TONB_DEPENDENT_REC_1"/>
    <property type="match status" value="1"/>
</dbReference>
<reference evidence="4" key="1">
    <citation type="submission" date="2023-07" db="EMBL/GenBank/DDBJ databases">
        <title>Ancylobacter moscoviensis sp. nov., facultatively methylotrophic bacteria from activated sludge and the reclassification of Starkeya novella (Starkey 1934) Kelly et al. 2000 as Ancylobacter novellus comb. nov., Starkeya koreensis Im et al. 2006 as Ancylobacter koreensis comb.nov., Angulomicrobium tetraedrale Vasil'eva et al. 1986 as Ancylobacter tetraedralis comb. nov., Angulomicrobium amanitiforme Fritz et al. 2004 as Ancylobacter amanitiformis comb. nov. and Methylorhabdus multivorans Doronina et al. 1996 as Ancylobacter multivorans comb. nov. and emended description of the genus Ancylobacter.</title>
        <authorList>
            <person name="Doronina N."/>
            <person name="Chemodurova A."/>
            <person name="Grouzdev D."/>
            <person name="Koziaeva V."/>
            <person name="Shi W."/>
            <person name="Wu L."/>
            <person name="Kaparullina E."/>
        </authorList>
    </citation>
    <scope>NUCLEOTIDE SEQUENCE [LARGE SCALE GENOMIC DNA]</scope>
    <source>
        <strain evidence="4">Jip08</strain>
    </source>
</reference>
<evidence type="ECO:0000259" key="2">
    <source>
        <dbReference type="Pfam" id="PF13449"/>
    </source>
</evidence>
<evidence type="ECO:0000313" key="3">
    <source>
        <dbReference type="EMBL" id="MCK0206675.1"/>
    </source>
</evidence>
<name>A0ABT0DHC7_9HYPH</name>
<feature type="chain" id="PRO_5045445700" evidence="1">
    <location>
        <begin position="22"/>
        <end position="334"/>
    </location>
</feature>
<dbReference type="PIRSF" id="PIRSF031900">
    <property type="entry name" value="UCP031900"/>
    <property type="match status" value="1"/>
</dbReference>
<dbReference type="Pfam" id="PF13449">
    <property type="entry name" value="Phytase-like"/>
    <property type="match status" value="1"/>
</dbReference>
<dbReference type="InterPro" id="IPR014567">
    <property type="entry name" value="UCP031900"/>
</dbReference>
<dbReference type="EMBL" id="JALKCG010000001">
    <property type="protein sequence ID" value="MCK0206675.1"/>
    <property type="molecule type" value="Genomic_DNA"/>
</dbReference>
<accession>A0ABT0DHC7</accession>
<dbReference type="InterPro" id="IPR010916">
    <property type="entry name" value="TonB_box_CS"/>
</dbReference>
<gene>
    <name evidence="3" type="ORF">MWN33_01360</name>
</gene>
<comment type="caution">
    <text evidence="3">The sequence shown here is derived from an EMBL/GenBank/DDBJ whole genome shotgun (WGS) entry which is preliminary data.</text>
</comment>
<evidence type="ECO:0000313" key="4">
    <source>
        <dbReference type="Proteomes" id="UP001202867"/>
    </source>
</evidence>
<dbReference type="InterPro" id="IPR027372">
    <property type="entry name" value="Phytase-like_dom"/>
</dbReference>
<dbReference type="RefSeq" id="WP_247198275.1">
    <property type="nucleotide sequence ID" value="NZ_JALKCG010000001.1"/>
</dbReference>
<organism evidence="3 4">
    <name type="scientific">Ancylobacter koreensis</name>
    <dbReference type="NCBI Taxonomy" id="266121"/>
    <lineage>
        <taxon>Bacteria</taxon>
        <taxon>Pseudomonadati</taxon>
        <taxon>Pseudomonadota</taxon>
        <taxon>Alphaproteobacteria</taxon>
        <taxon>Hyphomicrobiales</taxon>
        <taxon>Xanthobacteraceae</taxon>
        <taxon>Ancylobacter</taxon>
    </lineage>
</organism>
<feature type="domain" description="Phytase-like" evidence="2">
    <location>
        <begin position="67"/>
        <end position="319"/>
    </location>
</feature>
<proteinExistence type="predicted"/>
<feature type="signal peptide" evidence="1">
    <location>
        <begin position="1"/>
        <end position="21"/>
    </location>
</feature>
<keyword evidence="1" id="KW-0732">Signal</keyword>
<keyword evidence="4" id="KW-1185">Reference proteome</keyword>